<reference evidence="12" key="1">
    <citation type="submission" date="2022-01" db="EMBL/GenBank/DDBJ databases">
        <title>Comparative genomics reveals a dynamic genome evolution in the ectomycorrhizal milk-cap (Lactarius) mushrooms.</title>
        <authorList>
            <consortium name="DOE Joint Genome Institute"/>
            <person name="Lebreton A."/>
            <person name="Tang N."/>
            <person name="Kuo A."/>
            <person name="LaButti K."/>
            <person name="Drula E."/>
            <person name="Barry K."/>
            <person name="Clum A."/>
            <person name="Lipzen A."/>
            <person name="Mousain D."/>
            <person name="Ng V."/>
            <person name="Wang R."/>
            <person name="Wang X."/>
            <person name="Dai Y."/>
            <person name="Henrissat B."/>
            <person name="Grigoriev I.V."/>
            <person name="Guerin-Laguette A."/>
            <person name="Yu F."/>
            <person name="Martin F.M."/>
        </authorList>
    </citation>
    <scope>NUCLEOTIDE SEQUENCE</scope>
    <source>
        <strain evidence="12">QP</strain>
    </source>
</reference>
<evidence type="ECO:0000313" key="13">
    <source>
        <dbReference type="Proteomes" id="UP001201163"/>
    </source>
</evidence>
<evidence type="ECO:0000256" key="5">
    <source>
        <dbReference type="ARBA" id="ARBA00017467"/>
    </source>
</evidence>
<keyword evidence="6 11" id="KW-0812">Transmembrane</keyword>
<evidence type="ECO:0000256" key="4">
    <source>
        <dbReference type="ARBA" id="ARBA00011335"/>
    </source>
</evidence>
<comment type="subcellular location">
    <subcellularLocation>
        <location evidence="1 11">Endoplasmic reticulum membrane</location>
        <topology evidence="1 11">Single-pass membrane protein</topology>
    </subcellularLocation>
    <subcellularLocation>
        <location evidence="2">Nucleus membrane</location>
        <topology evidence="2">Single-pass membrane protein</topology>
    </subcellularLocation>
</comment>
<evidence type="ECO:0000256" key="11">
    <source>
        <dbReference type="RuleBase" id="RU362127"/>
    </source>
</evidence>
<dbReference type="GO" id="GO:0006488">
    <property type="term" value="P:dolichol-linked oligosaccharide biosynthetic process"/>
    <property type="evidence" value="ECO:0007669"/>
    <property type="project" value="InterPro"/>
</dbReference>
<evidence type="ECO:0000313" key="12">
    <source>
        <dbReference type="EMBL" id="KAH8988021.1"/>
    </source>
</evidence>
<comment type="caution">
    <text evidence="12">The sequence shown here is derived from an EMBL/GenBank/DDBJ whole genome shotgun (WGS) entry which is preliminary data.</text>
</comment>
<dbReference type="AlphaFoldDB" id="A0AAD4LEB5"/>
<comment type="subunit">
    <text evidence="4 11">Heterodimer with ALG13 to form a functional enzyme.</text>
</comment>
<evidence type="ECO:0000256" key="7">
    <source>
        <dbReference type="ARBA" id="ARBA00022824"/>
    </source>
</evidence>
<evidence type="ECO:0000256" key="1">
    <source>
        <dbReference type="ARBA" id="ARBA00004389"/>
    </source>
</evidence>
<feature type="transmembrane region" description="Helical" evidence="11">
    <location>
        <begin position="122"/>
        <end position="143"/>
    </location>
</feature>
<gene>
    <name evidence="11" type="primary">ALG14</name>
    <name evidence="12" type="ORF">EDB92DRAFT_1065890</name>
</gene>
<evidence type="ECO:0000256" key="10">
    <source>
        <dbReference type="ARBA" id="ARBA00032062"/>
    </source>
</evidence>
<dbReference type="PANTHER" id="PTHR12154:SF4">
    <property type="entry name" value="UDP-N-ACETYLGLUCOSAMINE TRANSFERASE SUBUNIT ALG14 HOMOLOG"/>
    <property type="match status" value="1"/>
</dbReference>
<dbReference type="EMBL" id="JAKELL010000044">
    <property type="protein sequence ID" value="KAH8988021.1"/>
    <property type="molecule type" value="Genomic_DNA"/>
</dbReference>
<feature type="transmembrane region" description="Helical" evidence="11">
    <location>
        <begin position="6"/>
        <end position="27"/>
    </location>
</feature>
<dbReference type="Gene3D" id="3.40.50.2000">
    <property type="entry name" value="Glycogen Phosphorylase B"/>
    <property type="match status" value="1"/>
</dbReference>
<evidence type="ECO:0000256" key="6">
    <source>
        <dbReference type="ARBA" id="ARBA00022692"/>
    </source>
</evidence>
<dbReference type="PANTHER" id="PTHR12154">
    <property type="entry name" value="GLYCOSYL TRANSFERASE-RELATED"/>
    <property type="match status" value="1"/>
</dbReference>
<keyword evidence="7 11" id="KW-0256">Endoplasmic reticulum</keyword>
<evidence type="ECO:0000256" key="3">
    <source>
        <dbReference type="ARBA" id="ARBA00009731"/>
    </source>
</evidence>
<dbReference type="Proteomes" id="UP001201163">
    <property type="component" value="Unassembled WGS sequence"/>
</dbReference>
<organism evidence="12 13">
    <name type="scientific">Lactarius akahatsu</name>
    <dbReference type="NCBI Taxonomy" id="416441"/>
    <lineage>
        <taxon>Eukaryota</taxon>
        <taxon>Fungi</taxon>
        <taxon>Dikarya</taxon>
        <taxon>Basidiomycota</taxon>
        <taxon>Agaricomycotina</taxon>
        <taxon>Agaricomycetes</taxon>
        <taxon>Russulales</taxon>
        <taxon>Russulaceae</taxon>
        <taxon>Lactarius</taxon>
    </lineage>
</organism>
<comment type="caution">
    <text evidence="11">Lacks conserved residue(s) required for the propagation of feature annotation.</text>
</comment>
<proteinExistence type="inferred from homology"/>
<sequence>MYPPAWLLVVVALTFGIIARICVIIAFPKDGASRRRDQKGTCHLAVFLGSGGHSSEALTLVSTLDFSRYTPRTYLLSEGDSLSATKAVALERLKAASKQSLDPIGEYQILTIPRARRVHQNLLTIPVTALRSLLASFYYVTLAPRLLGDSSKADVNVILLNGPGTCFVLCVAAYINRFLGLPSPRLVYVETFARVRTLSLTGKLLRPIADKFIVQWPNLLQDGGRGECHGWLV</sequence>
<comment type="function">
    <text evidence="11">Involved in protein N-glycosylation. Essential for the second step of the dolichol-linked oligosaccharide pathway. Anchors the catalytic subunit ALG13 to the ER.</text>
</comment>
<keyword evidence="13" id="KW-1185">Reference proteome</keyword>
<dbReference type="GO" id="GO:0004577">
    <property type="term" value="F:N-acetylglucosaminyldiphosphodolichol N-acetylglucosaminyltransferase activity"/>
    <property type="evidence" value="ECO:0007669"/>
    <property type="project" value="TreeGrafter"/>
</dbReference>
<protein>
    <recommendedName>
        <fullName evidence="5 11">UDP-N-acetylglucosamine transferase subunit ALG14</fullName>
    </recommendedName>
    <alternativeName>
        <fullName evidence="10 11">Asparagine-linked glycosylation protein 14</fullName>
    </alternativeName>
</protein>
<dbReference type="InterPro" id="IPR013969">
    <property type="entry name" value="Oligosacch_biosynth_Alg14"/>
</dbReference>
<dbReference type="GO" id="GO:0031965">
    <property type="term" value="C:nuclear membrane"/>
    <property type="evidence" value="ECO:0007669"/>
    <property type="project" value="UniProtKB-SubCell"/>
</dbReference>
<evidence type="ECO:0000256" key="2">
    <source>
        <dbReference type="ARBA" id="ARBA00004590"/>
    </source>
</evidence>
<keyword evidence="9 11" id="KW-0472">Membrane</keyword>
<feature type="transmembrane region" description="Helical" evidence="11">
    <location>
        <begin position="155"/>
        <end position="175"/>
    </location>
</feature>
<name>A0AAD4LEB5_9AGAM</name>
<dbReference type="Pfam" id="PF08660">
    <property type="entry name" value="Alg14"/>
    <property type="match status" value="1"/>
</dbReference>
<keyword evidence="8 11" id="KW-1133">Transmembrane helix</keyword>
<accession>A0AAD4LEB5</accession>
<dbReference type="GO" id="GO:0043541">
    <property type="term" value="C:UDP-N-acetylglucosamine transferase complex"/>
    <property type="evidence" value="ECO:0007669"/>
    <property type="project" value="TreeGrafter"/>
</dbReference>
<evidence type="ECO:0000256" key="9">
    <source>
        <dbReference type="ARBA" id="ARBA00023136"/>
    </source>
</evidence>
<evidence type="ECO:0000256" key="8">
    <source>
        <dbReference type="ARBA" id="ARBA00022989"/>
    </source>
</evidence>
<comment type="similarity">
    <text evidence="3 11">Belongs to the ALG14 family.</text>
</comment>